<comment type="subcellular location">
    <subcellularLocation>
        <location evidence="1">Cell membrane</location>
        <topology evidence="1">Lipid-anchor</topology>
        <topology evidence="1">GPI-anchor</topology>
    </subcellularLocation>
</comment>
<evidence type="ECO:0000256" key="4">
    <source>
        <dbReference type="ARBA" id="ARBA00022729"/>
    </source>
</evidence>
<evidence type="ECO:0000256" key="6">
    <source>
        <dbReference type="ARBA" id="ARBA00023288"/>
    </source>
</evidence>
<evidence type="ECO:0000313" key="10">
    <source>
        <dbReference type="Proteomes" id="UP000306102"/>
    </source>
</evidence>
<dbReference type="Pfam" id="PF25079">
    <property type="entry name" value="COB_C"/>
    <property type="match status" value="2"/>
</dbReference>
<dbReference type="InterPro" id="IPR006918">
    <property type="entry name" value="COBRA_pln"/>
</dbReference>
<evidence type="ECO:0000313" key="9">
    <source>
        <dbReference type="EMBL" id="THG06561.1"/>
    </source>
</evidence>
<feature type="domain" description="COBRA C-terminal" evidence="8">
    <location>
        <begin position="510"/>
        <end position="652"/>
    </location>
</feature>
<dbReference type="GO" id="GO:0010215">
    <property type="term" value="P:cellulose microfibril organization"/>
    <property type="evidence" value="ECO:0007669"/>
    <property type="project" value="InterPro"/>
</dbReference>
<dbReference type="GO" id="GO:0052324">
    <property type="term" value="P:plant-type cell wall cellulose biosynthetic process"/>
    <property type="evidence" value="ECO:0007669"/>
    <property type="project" value="TreeGrafter"/>
</dbReference>
<dbReference type="AlphaFoldDB" id="A0A4S4DTI0"/>
<evidence type="ECO:0000256" key="5">
    <source>
        <dbReference type="ARBA" id="ARBA00023180"/>
    </source>
</evidence>
<evidence type="ECO:0000259" key="8">
    <source>
        <dbReference type="Pfam" id="PF25079"/>
    </source>
</evidence>
<protein>
    <recommendedName>
        <fullName evidence="8">COBRA C-terminal domain-containing protein</fullName>
    </recommendedName>
</protein>
<keyword evidence="7" id="KW-1133">Transmembrane helix</keyword>
<keyword evidence="7" id="KW-0472">Membrane</keyword>
<dbReference type="Pfam" id="PF04833">
    <property type="entry name" value="COBRA"/>
    <property type="match status" value="1"/>
</dbReference>
<feature type="domain" description="COBRA C-terminal" evidence="8">
    <location>
        <begin position="219"/>
        <end position="289"/>
    </location>
</feature>
<comment type="similarity">
    <text evidence="2">Belongs to the COBRA family.</text>
</comment>
<name>A0A4S4DTI0_CAMSN</name>
<dbReference type="InterPro" id="IPR056900">
    <property type="entry name" value="COB_C"/>
</dbReference>
<keyword evidence="6" id="KW-0449">Lipoprotein</keyword>
<organism evidence="9 10">
    <name type="scientific">Camellia sinensis var. sinensis</name>
    <name type="common">China tea</name>
    <dbReference type="NCBI Taxonomy" id="542762"/>
    <lineage>
        <taxon>Eukaryota</taxon>
        <taxon>Viridiplantae</taxon>
        <taxon>Streptophyta</taxon>
        <taxon>Embryophyta</taxon>
        <taxon>Tracheophyta</taxon>
        <taxon>Spermatophyta</taxon>
        <taxon>Magnoliopsida</taxon>
        <taxon>eudicotyledons</taxon>
        <taxon>Gunneridae</taxon>
        <taxon>Pentapetalae</taxon>
        <taxon>asterids</taxon>
        <taxon>Ericales</taxon>
        <taxon>Theaceae</taxon>
        <taxon>Camellia</taxon>
    </lineage>
</organism>
<proteinExistence type="inferred from homology"/>
<dbReference type="PANTHER" id="PTHR31673:SF30">
    <property type="entry name" value="COBRA-LIKE PROTEIN 6"/>
    <property type="match status" value="1"/>
</dbReference>
<evidence type="ECO:0000256" key="1">
    <source>
        <dbReference type="ARBA" id="ARBA00004609"/>
    </source>
</evidence>
<feature type="transmembrane region" description="Helical" evidence="7">
    <location>
        <begin position="660"/>
        <end position="679"/>
    </location>
</feature>
<evidence type="ECO:0000256" key="7">
    <source>
        <dbReference type="SAM" id="Phobius"/>
    </source>
</evidence>
<dbReference type="STRING" id="542762.A0A4S4DTI0"/>
<dbReference type="EMBL" id="SDRB02010413">
    <property type="protein sequence ID" value="THG06561.1"/>
    <property type="molecule type" value="Genomic_DNA"/>
</dbReference>
<comment type="caution">
    <text evidence="9">The sequence shown here is derived from an EMBL/GenBank/DDBJ whole genome shotgun (WGS) entry which is preliminary data.</text>
</comment>
<dbReference type="GO" id="GO:0098552">
    <property type="term" value="C:side of membrane"/>
    <property type="evidence" value="ECO:0007669"/>
    <property type="project" value="UniProtKB-KW"/>
</dbReference>
<accession>A0A4S4DTI0</accession>
<keyword evidence="7" id="KW-0812">Transmembrane</keyword>
<keyword evidence="4" id="KW-0732">Signal</keyword>
<evidence type="ECO:0000256" key="3">
    <source>
        <dbReference type="ARBA" id="ARBA00022622"/>
    </source>
</evidence>
<keyword evidence="3" id="KW-0336">GPI-anchor</keyword>
<sequence>MDWNPFLFLDQRPICLVLTVFSFSLISSLSLTYGYDPLDPNGNITIKWDVMQMNEDTQDMYRHIEPPGWRLSWTWQGDEVIWNMWGAETTEQGNCSAFRGKQLPHCCEKKPVIIDLMPGVSYNKQVANCCKGGVLSSIIQGPNLFGAAFQMNVGASTTSTNISMPGNFTLGLVGYTCGDPVEVAPSKFIEDNGRRQTQALATYNVTCSYSQFRASPTPTCCVSLSAFYNETIVSCPLCSCRCQGQPEAKCVRPGDSPSVLQLPNEAPQPIVQCTQHMCPIKVHWHVKESHLLCQTNSNTFAPSISTPRIRTYIFYISLYFLDSFSRKSSLSIPDSFCYCMAVRFLAREVSDLCLGKPALSSIPFSATVADALSALKRSGESYVSVWNCDHSSAAARKTDCRCVGKVCMVDAICFLCRVTNLLSPSLALQSPISDLLPEVPGPVRHLESHSSLLDPRLEWNGSLESTQNLAIVANRCLIRNAKSRTLEEMTLTSHGRWPGDSPSVLQLPNEAPQPIVQCTQHMCPIKVHWHVKVSYTQYWRVKITVTNLNYAKNYSQWNLVVLHPNMRSVTEVFSFNYKALNQYGDLNDTGMFYGIQYYNDMLLQSGYNGNIQTEMVLHKDTGIFTFREGWAFPRKISFNGDDCVMPSPDDYPRLPNNGHLSAPFTFSIIVSSLLLIVVLF</sequence>
<evidence type="ECO:0000256" key="2">
    <source>
        <dbReference type="ARBA" id="ARBA00005507"/>
    </source>
</evidence>
<dbReference type="GO" id="GO:0005886">
    <property type="term" value="C:plasma membrane"/>
    <property type="evidence" value="ECO:0007669"/>
    <property type="project" value="UniProtKB-SubCell"/>
</dbReference>
<dbReference type="Proteomes" id="UP000306102">
    <property type="component" value="Unassembled WGS sequence"/>
</dbReference>
<keyword evidence="5" id="KW-0325">Glycoprotein</keyword>
<dbReference type="PANTHER" id="PTHR31673">
    <property type="entry name" value="PROTEIN COBRA"/>
    <property type="match status" value="1"/>
</dbReference>
<keyword evidence="10" id="KW-1185">Reference proteome</keyword>
<gene>
    <name evidence="9" type="ORF">TEA_014055</name>
</gene>
<reference evidence="9 10" key="1">
    <citation type="journal article" date="2018" name="Proc. Natl. Acad. Sci. U.S.A.">
        <title>Draft genome sequence of Camellia sinensis var. sinensis provides insights into the evolution of the tea genome and tea quality.</title>
        <authorList>
            <person name="Wei C."/>
            <person name="Yang H."/>
            <person name="Wang S."/>
            <person name="Zhao J."/>
            <person name="Liu C."/>
            <person name="Gao L."/>
            <person name="Xia E."/>
            <person name="Lu Y."/>
            <person name="Tai Y."/>
            <person name="She G."/>
            <person name="Sun J."/>
            <person name="Cao H."/>
            <person name="Tong W."/>
            <person name="Gao Q."/>
            <person name="Li Y."/>
            <person name="Deng W."/>
            <person name="Jiang X."/>
            <person name="Wang W."/>
            <person name="Chen Q."/>
            <person name="Zhang S."/>
            <person name="Li H."/>
            <person name="Wu J."/>
            <person name="Wang P."/>
            <person name="Li P."/>
            <person name="Shi C."/>
            <person name="Zheng F."/>
            <person name="Jian J."/>
            <person name="Huang B."/>
            <person name="Shan D."/>
            <person name="Shi M."/>
            <person name="Fang C."/>
            <person name="Yue Y."/>
            <person name="Li F."/>
            <person name="Li D."/>
            <person name="Wei S."/>
            <person name="Han B."/>
            <person name="Jiang C."/>
            <person name="Yin Y."/>
            <person name="Xia T."/>
            <person name="Zhang Z."/>
            <person name="Bennetzen J.L."/>
            <person name="Zhao S."/>
            <person name="Wan X."/>
        </authorList>
    </citation>
    <scope>NUCLEOTIDE SEQUENCE [LARGE SCALE GENOMIC DNA]</scope>
    <source>
        <strain evidence="10">cv. Shuchazao</strain>
        <tissue evidence="9">Leaf</tissue>
    </source>
</reference>